<feature type="transmembrane region" description="Helical" evidence="6">
    <location>
        <begin position="154"/>
        <end position="173"/>
    </location>
</feature>
<keyword evidence="2" id="KW-0813">Transport</keyword>
<protein>
    <submittedName>
        <fullName evidence="7">Unannotated protein</fullName>
    </submittedName>
</protein>
<feature type="transmembrane region" description="Helical" evidence="6">
    <location>
        <begin position="9"/>
        <end position="29"/>
    </location>
</feature>
<evidence type="ECO:0000256" key="3">
    <source>
        <dbReference type="ARBA" id="ARBA00022692"/>
    </source>
</evidence>
<gene>
    <name evidence="7" type="ORF">UFOPK2399_01687</name>
</gene>
<dbReference type="PRINTS" id="PR00783">
    <property type="entry name" value="MINTRINSICP"/>
</dbReference>
<keyword evidence="5 6" id="KW-0472">Membrane</keyword>
<comment type="subcellular location">
    <subcellularLocation>
        <location evidence="1">Membrane</location>
        <topology evidence="1">Multi-pass membrane protein</topology>
    </subcellularLocation>
</comment>
<dbReference type="GO" id="GO:0016020">
    <property type="term" value="C:membrane"/>
    <property type="evidence" value="ECO:0007669"/>
    <property type="project" value="UniProtKB-SubCell"/>
</dbReference>
<feature type="transmembrane region" description="Helical" evidence="6">
    <location>
        <begin position="123"/>
        <end position="142"/>
    </location>
</feature>
<keyword evidence="4 6" id="KW-1133">Transmembrane helix</keyword>
<feature type="transmembrane region" description="Helical" evidence="6">
    <location>
        <begin position="41"/>
        <end position="62"/>
    </location>
</feature>
<dbReference type="EMBL" id="CAEZXP010000006">
    <property type="protein sequence ID" value="CAB4706242.1"/>
    <property type="molecule type" value="Genomic_DNA"/>
</dbReference>
<dbReference type="PANTHER" id="PTHR45724">
    <property type="entry name" value="AQUAPORIN NIP2-1"/>
    <property type="match status" value="1"/>
</dbReference>
<evidence type="ECO:0000256" key="5">
    <source>
        <dbReference type="ARBA" id="ARBA00023136"/>
    </source>
</evidence>
<keyword evidence="3 6" id="KW-0812">Transmembrane</keyword>
<dbReference type="Gene3D" id="1.20.1080.10">
    <property type="entry name" value="Glycerol uptake facilitator protein"/>
    <property type="match status" value="1"/>
</dbReference>
<name>A0A6J6Q6W8_9ZZZZ</name>
<dbReference type="InterPro" id="IPR022357">
    <property type="entry name" value="MIP_CS"/>
</dbReference>
<organism evidence="7">
    <name type="scientific">freshwater metagenome</name>
    <dbReference type="NCBI Taxonomy" id="449393"/>
    <lineage>
        <taxon>unclassified sequences</taxon>
        <taxon>metagenomes</taxon>
        <taxon>ecological metagenomes</taxon>
    </lineage>
</organism>
<dbReference type="InterPro" id="IPR000425">
    <property type="entry name" value="MIP"/>
</dbReference>
<sequence>MQAPLIRALLAEVIGTFALIFAGCGAIMVDTKTHELGHVGVSFTFGLVIAAMIYAVGHVSGAHFNPAVTFAFALTRHFPWPRVFAYWGAQLLGAVVAAAVLRASLGNVASIGATLPSGSQGQAFLFEVVLSAFLMFVVMAVATDTRAVGEAAAIAVGATIAFDALFGGPVTGASMNPIRSLGPAIVSTNFHAIWLYILAPIGGTSIGALAYQAVRGERR</sequence>
<evidence type="ECO:0000256" key="1">
    <source>
        <dbReference type="ARBA" id="ARBA00004141"/>
    </source>
</evidence>
<accession>A0A6J6Q6W8</accession>
<dbReference type="NCBIfam" id="TIGR00861">
    <property type="entry name" value="MIP"/>
    <property type="match status" value="1"/>
</dbReference>
<dbReference type="Pfam" id="PF00230">
    <property type="entry name" value="MIP"/>
    <property type="match status" value="1"/>
</dbReference>
<evidence type="ECO:0000256" key="4">
    <source>
        <dbReference type="ARBA" id="ARBA00022989"/>
    </source>
</evidence>
<proteinExistence type="predicted"/>
<evidence type="ECO:0000256" key="2">
    <source>
        <dbReference type="ARBA" id="ARBA00022448"/>
    </source>
</evidence>
<reference evidence="7" key="1">
    <citation type="submission" date="2020-05" db="EMBL/GenBank/DDBJ databases">
        <authorList>
            <person name="Chiriac C."/>
            <person name="Salcher M."/>
            <person name="Ghai R."/>
            <person name="Kavagutti S V."/>
        </authorList>
    </citation>
    <scope>NUCLEOTIDE SEQUENCE</scope>
</reference>
<dbReference type="PROSITE" id="PS00221">
    <property type="entry name" value="MIP"/>
    <property type="match status" value="1"/>
</dbReference>
<feature type="transmembrane region" description="Helical" evidence="6">
    <location>
        <begin position="83"/>
        <end position="103"/>
    </location>
</feature>
<dbReference type="AlphaFoldDB" id="A0A6J6Q6W8"/>
<dbReference type="InterPro" id="IPR023271">
    <property type="entry name" value="Aquaporin-like"/>
</dbReference>
<evidence type="ECO:0000256" key="6">
    <source>
        <dbReference type="SAM" id="Phobius"/>
    </source>
</evidence>
<dbReference type="PROSITE" id="PS51257">
    <property type="entry name" value="PROKAR_LIPOPROTEIN"/>
    <property type="match status" value="1"/>
</dbReference>
<dbReference type="InterPro" id="IPR034294">
    <property type="entry name" value="Aquaporin_transptr"/>
</dbReference>
<feature type="transmembrane region" description="Helical" evidence="6">
    <location>
        <begin position="193"/>
        <end position="214"/>
    </location>
</feature>
<evidence type="ECO:0000313" key="7">
    <source>
        <dbReference type="EMBL" id="CAB4706242.1"/>
    </source>
</evidence>
<dbReference type="PANTHER" id="PTHR45724:SF13">
    <property type="entry name" value="AQUAPORIN NIP1-1-RELATED"/>
    <property type="match status" value="1"/>
</dbReference>
<dbReference type="GO" id="GO:0015267">
    <property type="term" value="F:channel activity"/>
    <property type="evidence" value="ECO:0007669"/>
    <property type="project" value="InterPro"/>
</dbReference>
<dbReference type="SUPFAM" id="SSF81338">
    <property type="entry name" value="Aquaporin-like"/>
    <property type="match status" value="1"/>
</dbReference>